<organism evidence="2 3">
    <name type="scientific">Coccomyxa viridis</name>
    <dbReference type="NCBI Taxonomy" id="1274662"/>
    <lineage>
        <taxon>Eukaryota</taxon>
        <taxon>Viridiplantae</taxon>
        <taxon>Chlorophyta</taxon>
        <taxon>core chlorophytes</taxon>
        <taxon>Trebouxiophyceae</taxon>
        <taxon>Trebouxiophyceae incertae sedis</taxon>
        <taxon>Coccomyxaceae</taxon>
        <taxon>Coccomyxa</taxon>
    </lineage>
</organism>
<reference evidence="2 3" key="1">
    <citation type="submission" date="2024-06" db="EMBL/GenBank/DDBJ databases">
        <authorList>
            <person name="Kraege A."/>
            <person name="Thomma B."/>
        </authorList>
    </citation>
    <scope>NUCLEOTIDE SEQUENCE [LARGE SCALE GENOMIC DNA]</scope>
</reference>
<protein>
    <submittedName>
        <fullName evidence="2">G4778 protein</fullName>
    </submittedName>
</protein>
<sequence>MDGTTRNKYPRPLYVLGCFPTMAQMQGWKCRKRGDYGSLQATTKAVKVEESPQVCGAGKAALGEVKADPESLQPAQDTAQAVASSKPAAAPRCNPGRTAAAAGIAKRLQSEAKDALAMPPAKRPRATGASRALTAQKKVARQPRQRSSNKAVEVGGVIHIDVKPHHASGHRRRRAPQGQREAQAGQAIGPEQELPQAGKFGNLVGDSPQHLIIGGENPSQWAKGQICPRPWSHGGNHFWEIAQIAGIVTAAAAKGNLEAVLKEVAFMDIGLAIWQSTEASSEGDNFRPTGKGNTLAWFREHVPGFYIRLSEQTQRACASIGCECGERGAPAFFVWNGKTPRLKLLQISGIRKKDLKIFECGLQTIKPKGWPLPVWTKVFVMPSTSGAKAHFNDDGGLGMWDVLSEHKRAHLEAGEWPTQPWCRKRK</sequence>
<proteinExistence type="predicted"/>
<dbReference type="Gene3D" id="3.40.470.10">
    <property type="entry name" value="Uracil-DNA glycosylase-like domain"/>
    <property type="match status" value="1"/>
</dbReference>
<feature type="compositionally biased region" description="Basic residues" evidence="1">
    <location>
        <begin position="165"/>
        <end position="175"/>
    </location>
</feature>
<keyword evidence="3" id="KW-1185">Reference proteome</keyword>
<comment type="caution">
    <text evidence="2">The sequence shown here is derived from an EMBL/GenBank/DDBJ whole genome shotgun (WGS) entry which is preliminary data.</text>
</comment>
<dbReference type="Proteomes" id="UP001497392">
    <property type="component" value="Unassembled WGS sequence"/>
</dbReference>
<evidence type="ECO:0000313" key="2">
    <source>
        <dbReference type="EMBL" id="CAL5222417.1"/>
    </source>
</evidence>
<gene>
    <name evidence="2" type="primary">g4778</name>
    <name evidence="2" type="ORF">VP750_LOCUS4076</name>
</gene>
<feature type="region of interest" description="Disordered" evidence="1">
    <location>
        <begin position="115"/>
        <end position="218"/>
    </location>
</feature>
<evidence type="ECO:0000256" key="1">
    <source>
        <dbReference type="SAM" id="MobiDB-lite"/>
    </source>
</evidence>
<dbReference type="EMBL" id="CAXHTA020000007">
    <property type="protein sequence ID" value="CAL5222417.1"/>
    <property type="molecule type" value="Genomic_DNA"/>
</dbReference>
<evidence type="ECO:0000313" key="3">
    <source>
        <dbReference type="Proteomes" id="UP001497392"/>
    </source>
</evidence>
<name>A0ABP1FY06_9CHLO</name>
<accession>A0ABP1FY06</accession>
<dbReference type="InterPro" id="IPR036895">
    <property type="entry name" value="Uracil-DNA_glycosylase-like_sf"/>
</dbReference>